<accession>A0A285PA68</accession>
<dbReference type="SMART" id="SM00854">
    <property type="entry name" value="PGA_cap"/>
    <property type="match status" value="1"/>
</dbReference>
<dbReference type="Proteomes" id="UP000219356">
    <property type="component" value="Unassembled WGS sequence"/>
</dbReference>
<evidence type="ECO:0000313" key="4">
    <source>
        <dbReference type="Proteomes" id="UP000219356"/>
    </source>
</evidence>
<sequence length="379" mass="41346">MNKTAITIGLTVLVMLTACGGGTPKQEAKAVTAVKQNTIELEAKKEPVPKTVSVTAIGDVLLHSSIYSEAKAKTGYNFDPMFQDVKPYLKETILTVANQESIMGGEALGVSTYPTFNSPDEIGDTLKDVGVDVVTMANNHTLDQGEAGIKHAAAQYEKIGLAYTGAYATKQDSEKLTIETTPEGISVAFLSYTYGTNGIPVPEGKDYLVNLIDKQKIKDDIKRTKQAADATIVSLHFGTEYQDDPNEEQKQLAQFVADQGATAILGSHPHVLQPVQWLTGKDGNKTLAIYSLGNFIAAQEETDRRIGAAFQFDLEQDGQTVTAANPSILLTYLTFTDWHDYRIEPMYQLPEMKAAYETKKKHMAKLVPELTFIEEAPAS</sequence>
<dbReference type="OrthoDB" id="9810906at2"/>
<dbReference type="STRING" id="586416.GZ22_01750"/>
<proteinExistence type="inferred from homology"/>
<dbReference type="PROSITE" id="PS51257">
    <property type="entry name" value="PROKAR_LIPOPROTEIN"/>
    <property type="match status" value="1"/>
</dbReference>
<feature type="domain" description="Capsule synthesis protein CapA" evidence="2">
    <location>
        <begin position="53"/>
        <end position="299"/>
    </location>
</feature>
<evidence type="ECO:0000259" key="2">
    <source>
        <dbReference type="SMART" id="SM00854"/>
    </source>
</evidence>
<evidence type="ECO:0000313" key="3">
    <source>
        <dbReference type="EMBL" id="SNZ16761.1"/>
    </source>
</evidence>
<reference evidence="4" key="1">
    <citation type="submission" date="2017-09" db="EMBL/GenBank/DDBJ databases">
        <authorList>
            <person name="Varghese N."/>
            <person name="Submissions S."/>
        </authorList>
    </citation>
    <scope>NUCLEOTIDE SEQUENCE [LARGE SCALE GENOMIC DNA]</scope>
    <source>
        <strain evidence="4">CGMCC 1.8913</strain>
    </source>
</reference>
<protein>
    <submittedName>
        <fullName evidence="3">Poly-gamma-glutamate synthesis protein (Capsule biosynthesis protein)</fullName>
    </submittedName>
</protein>
<dbReference type="PANTHER" id="PTHR33393">
    <property type="entry name" value="POLYGLUTAMINE SYNTHESIS ACCESSORY PROTEIN RV0574C-RELATED"/>
    <property type="match status" value="1"/>
</dbReference>
<dbReference type="InterPro" id="IPR029052">
    <property type="entry name" value="Metallo-depent_PP-like"/>
</dbReference>
<evidence type="ECO:0000256" key="1">
    <source>
        <dbReference type="ARBA" id="ARBA00005662"/>
    </source>
</evidence>
<dbReference type="AlphaFoldDB" id="A0A285PA68"/>
<dbReference type="PANTHER" id="PTHR33393:SF12">
    <property type="entry name" value="CAPSULE BIOSYNTHESIS PROTEIN CAPA"/>
    <property type="match status" value="1"/>
</dbReference>
<organism evidence="3 4">
    <name type="scientific">Terribacillus aidingensis</name>
    <dbReference type="NCBI Taxonomy" id="586416"/>
    <lineage>
        <taxon>Bacteria</taxon>
        <taxon>Bacillati</taxon>
        <taxon>Bacillota</taxon>
        <taxon>Bacilli</taxon>
        <taxon>Bacillales</taxon>
        <taxon>Bacillaceae</taxon>
        <taxon>Terribacillus</taxon>
    </lineage>
</organism>
<gene>
    <name evidence="3" type="ORF">SAMN05421503_2998</name>
</gene>
<dbReference type="SUPFAM" id="SSF56300">
    <property type="entry name" value="Metallo-dependent phosphatases"/>
    <property type="match status" value="1"/>
</dbReference>
<dbReference type="InterPro" id="IPR052169">
    <property type="entry name" value="CW_Biosynth-Accessory"/>
</dbReference>
<comment type="similarity">
    <text evidence="1">Belongs to the CapA family.</text>
</comment>
<dbReference type="RefSeq" id="WP_097043209.1">
    <property type="nucleotide sequence ID" value="NZ_OBEK01000005.1"/>
</dbReference>
<name>A0A285PA68_9BACI</name>
<keyword evidence="4" id="KW-1185">Reference proteome</keyword>
<dbReference type="InterPro" id="IPR019079">
    <property type="entry name" value="Capsule_synth_CapA"/>
</dbReference>
<dbReference type="CDD" id="cd07381">
    <property type="entry name" value="MPP_CapA"/>
    <property type="match status" value="1"/>
</dbReference>
<dbReference type="Gene3D" id="3.60.21.10">
    <property type="match status" value="1"/>
</dbReference>
<dbReference type="Pfam" id="PF09587">
    <property type="entry name" value="PGA_cap"/>
    <property type="match status" value="1"/>
</dbReference>
<dbReference type="EMBL" id="OBEK01000005">
    <property type="protein sequence ID" value="SNZ16761.1"/>
    <property type="molecule type" value="Genomic_DNA"/>
</dbReference>